<gene>
    <name evidence="1" type="ORF">AURDEDRAFT_177414</name>
</gene>
<keyword evidence="2" id="KW-1185">Reference proteome</keyword>
<evidence type="ECO:0000313" key="2">
    <source>
        <dbReference type="Proteomes" id="UP000006514"/>
    </source>
</evidence>
<sequence>MGRSACRYPRSSSARAEVAVLLAVVERTTTATLVRSAQSRVTNIDVKFEAAVIVVQCSVLSVADVLLG</sequence>
<dbReference type="AlphaFoldDB" id="J0D477"/>
<dbReference type="Proteomes" id="UP000006514">
    <property type="component" value="Unassembled WGS sequence"/>
</dbReference>
<dbReference type="EMBL" id="JH688200">
    <property type="protein sequence ID" value="EJD33499.1"/>
    <property type="molecule type" value="Genomic_DNA"/>
</dbReference>
<dbReference type="InParanoid" id="J0D477"/>
<evidence type="ECO:0000313" key="1">
    <source>
        <dbReference type="EMBL" id="EJD33499.1"/>
    </source>
</evidence>
<reference evidence="2" key="1">
    <citation type="journal article" date="2012" name="Science">
        <title>The Paleozoic origin of enzymatic lignin decomposition reconstructed from 31 fungal genomes.</title>
        <authorList>
            <person name="Floudas D."/>
            <person name="Binder M."/>
            <person name="Riley R."/>
            <person name="Barry K."/>
            <person name="Blanchette R.A."/>
            <person name="Henrissat B."/>
            <person name="Martinez A.T."/>
            <person name="Otillar R."/>
            <person name="Spatafora J.W."/>
            <person name="Yadav J.S."/>
            <person name="Aerts A."/>
            <person name="Benoit I."/>
            <person name="Boyd A."/>
            <person name="Carlson A."/>
            <person name="Copeland A."/>
            <person name="Coutinho P.M."/>
            <person name="de Vries R.P."/>
            <person name="Ferreira P."/>
            <person name="Findley K."/>
            <person name="Foster B."/>
            <person name="Gaskell J."/>
            <person name="Glotzer D."/>
            <person name="Gorecki P."/>
            <person name="Heitman J."/>
            <person name="Hesse C."/>
            <person name="Hori C."/>
            <person name="Igarashi K."/>
            <person name="Jurgens J.A."/>
            <person name="Kallen N."/>
            <person name="Kersten P."/>
            <person name="Kohler A."/>
            <person name="Kuees U."/>
            <person name="Kumar T.K.A."/>
            <person name="Kuo A."/>
            <person name="LaButti K."/>
            <person name="Larrondo L.F."/>
            <person name="Lindquist E."/>
            <person name="Ling A."/>
            <person name="Lombard V."/>
            <person name="Lucas S."/>
            <person name="Lundell T."/>
            <person name="Martin R."/>
            <person name="McLaughlin D.J."/>
            <person name="Morgenstern I."/>
            <person name="Morin E."/>
            <person name="Murat C."/>
            <person name="Nagy L.G."/>
            <person name="Nolan M."/>
            <person name="Ohm R.A."/>
            <person name="Patyshakuliyeva A."/>
            <person name="Rokas A."/>
            <person name="Ruiz-Duenas F.J."/>
            <person name="Sabat G."/>
            <person name="Salamov A."/>
            <person name="Samejima M."/>
            <person name="Schmutz J."/>
            <person name="Slot J.C."/>
            <person name="St John F."/>
            <person name="Stenlid J."/>
            <person name="Sun H."/>
            <person name="Sun S."/>
            <person name="Syed K."/>
            <person name="Tsang A."/>
            <person name="Wiebenga A."/>
            <person name="Young D."/>
            <person name="Pisabarro A."/>
            <person name="Eastwood D.C."/>
            <person name="Martin F."/>
            <person name="Cullen D."/>
            <person name="Grigoriev I.V."/>
            <person name="Hibbett D.S."/>
        </authorList>
    </citation>
    <scope>NUCLEOTIDE SEQUENCE [LARGE SCALE GENOMIC DNA]</scope>
    <source>
        <strain evidence="2">TFB10046</strain>
    </source>
</reference>
<dbReference type="KEGG" id="adl:AURDEDRAFT_177414"/>
<proteinExistence type="predicted"/>
<name>J0D477_AURST</name>
<organism evidence="1 2">
    <name type="scientific">Auricularia subglabra (strain TFB-10046 / SS5)</name>
    <name type="common">White-rot fungus</name>
    <name type="synonym">Auricularia delicata (strain TFB10046)</name>
    <dbReference type="NCBI Taxonomy" id="717982"/>
    <lineage>
        <taxon>Eukaryota</taxon>
        <taxon>Fungi</taxon>
        <taxon>Dikarya</taxon>
        <taxon>Basidiomycota</taxon>
        <taxon>Agaricomycotina</taxon>
        <taxon>Agaricomycetes</taxon>
        <taxon>Auriculariales</taxon>
        <taxon>Auriculariaceae</taxon>
        <taxon>Auricularia</taxon>
    </lineage>
</organism>
<protein>
    <submittedName>
        <fullName evidence="1">Uncharacterized protein</fullName>
    </submittedName>
</protein>
<accession>J0D477</accession>